<proteinExistence type="predicted"/>
<dbReference type="OMA" id="ARYHLSC"/>
<dbReference type="SUPFAM" id="SSF48403">
    <property type="entry name" value="Ankyrin repeat"/>
    <property type="match status" value="1"/>
</dbReference>
<dbReference type="EMBL" id="DS990640">
    <property type="protein sequence ID" value="EGC48080.1"/>
    <property type="molecule type" value="Genomic_DNA"/>
</dbReference>
<sequence>MVPILDSLPNDGRTVLQTATRQGILGLWAAGAGDIEIARYHLSCGADVNALRASCGGETALQAAAISCQAGVTLILLEAGTDVTPPAATASGRTAIEGAADHGRLDVLCMLLQIYPPSQAKNDQLKRAEKLAEKNEHTGIIRVIRNYQNCEG</sequence>
<dbReference type="STRING" id="544711.F0UM36"/>
<reference evidence="4" key="1">
    <citation type="submission" date="2008-07" db="EMBL/GenBank/DDBJ databases">
        <title>Annotation of Ajellomyces capsulatus strain H88.</title>
        <authorList>
            <person name="Champion M."/>
            <person name="Cuomo C."/>
            <person name="Ma L.-J."/>
            <person name="Henn M.R."/>
            <person name="Sil A."/>
            <person name="Goldman B."/>
            <person name="Young S.K."/>
            <person name="Kodira C.D."/>
            <person name="Zeng Q."/>
            <person name="Koehrsen M."/>
            <person name="Alvarado L."/>
            <person name="Berlin A."/>
            <person name="Borenstein D."/>
            <person name="Chen Z."/>
            <person name="Engels R."/>
            <person name="Freedman E."/>
            <person name="Gellesch M."/>
            <person name="Goldberg J."/>
            <person name="Griggs A."/>
            <person name="Gujja S."/>
            <person name="Heiman D."/>
            <person name="Hepburn T."/>
            <person name="Howarth C."/>
            <person name="Jen D."/>
            <person name="Larson L."/>
            <person name="Lewis B."/>
            <person name="Mehta T."/>
            <person name="Park D."/>
            <person name="Pearson M."/>
            <person name="Roberts A."/>
            <person name="Saif S."/>
            <person name="Shea T."/>
            <person name="Shenoy N."/>
            <person name="Sisk P."/>
            <person name="Stolte C."/>
            <person name="Sykes S."/>
            <person name="Walk T."/>
            <person name="White J."/>
            <person name="Yandava C."/>
            <person name="Klein B."/>
            <person name="McEwen J.G."/>
            <person name="Puccia R."/>
            <person name="Goldman G.H."/>
            <person name="Felipe M.S."/>
            <person name="Nino-Vega G."/>
            <person name="San-Blas G."/>
            <person name="Taylor J."/>
            <person name="Mendoza L."/>
            <person name="Galagan J."/>
            <person name="Nusbaum C."/>
            <person name="Birren B."/>
        </authorList>
    </citation>
    <scope>NUCLEOTIDE SEQUENCE [LARGE SCALE GENOMIC DNA]</scope>
    <source>
        <strain evidence="4">H88</strain>
    </source>
</reference>
<dbReference type="PANTHER" id="PTHR24201:SF2">
    <property type="entry name" value="ANKYRIN REPEAT DOMAIN-CONTAINING PROTEIN 42"/>
    <property type="match status" value="1"/>
</dbReference>
<keyword evidence="1" id="KW-0677">Repeat</keyword>
<evidence type="ECO:0000313" key="4">
    <source>
        <dbReference type="Proteomes" id="UP000008142"/>
    </source>
</evidence>
<dbReference type="InterPro" id="IPR036770">
    <property type="entry name" value="Ankyrin_rpt-contain_sf"/>
</dbReference>
<evidence type="ECO:0000313" key="3">
    <source>
        <dbReference type="EMBL" id="EGC48080.1"/>
    </source>
</evidence>
<dbReference type="InterPro" id="IPR050776">
    <property type="entry name" value="Ank_Repeat/CDKN_Inhibitor"/>
</dbReference>
<organism evidence="4">
    <name type="scientific">Ajellomyces capsulatus (strain H88)</name>
    <name type="common">Darling's disease fungus</name>
    <name type="synonym">Histoplasma capsulatum</name>
    <dbReference type="NCBI Taxonomy" id="544711"/>
    <lineage>
        <taxon>Eukaryota</taxon>
        <taxon>Fungi</taxon>
        <taxon>Dikarya</taxon>
        <taxon>Ascomycota</taxon>
        <taxon>Pezizomycotina</taxon>
        <taxon>Eurotiomycetes</taxon>
        <taxon>Eurotiomycetidae</taxon>
        <taxon>Onygenales</taxon>
        <taxon>Ajellomycetaceae</taxon>
        <taxon>Histoplasma</taxon>
    </lineage>
</organism>
<accession>F0UM36</accession>
<name>F0UM36_AJEC8</name>
<dbReference type="GO" id="GO:0005634">
    <property type="term" value="C:nucleus"/>
    <property type="evidence" value="ECO:0007669"/>
    <property type="project" value="TreeGrafter"/>
</dbReference>
<dbReference type="Proteomes" id="UP000008142">
    <property type="component" value="Unassembled WGS sequence"/>
</dbReference>
<dbReference type="PANTHER" id="PTHR24201">
    <property type="entry name" value="ANK_REP_REGION DOMAIN-CONTAINING PROTEIN"/>
    <property type="match status" value="1"/>
</dbReference>
<evidence type="ECO:0000256" key="2">
    <source>
        <dbReference type="ARBA" id="ARBA00023043"/>
    </source>
</evidence>
<protein>
    <submittedName>
        <fullName evidence="3">Ankyrin repeat protein</fullName>
    </submittedName>
</protein>
<dbReference type="SMART" id="SM00248">
    <property type="entry name" value="ANK"/>
    <property type="match status" value="3"/>
</dbReference>
<dbReference type="Pfam" id="PF12796">
    <property type="entry name" value="Ank_2"/>
    <property type="match status" value="1"/>
</dbReference>
<dbReference type="OrthoDB" id="4187070at2759"/>
<dbReference type="HOGENOM" id="CLU_1721821_0_0_1"/>
<dbReference type="AlphaFoldDB" id="F0UM36"/>
<dbReference type="Gene3D" id="1.25.40.20">
    <property type="entry name" value="Ankyrin repeat-containing domain"/>
    <property type="match status" value="1"/>
</dbReference>
<dbReference type="InterPro" id="IPR002110">
    <property type="entry name" value="Ankyrin_rpt"/>
</dbReference>
<gene>
    <name evidence="3" type="ORF">HCEG_07295</name>
</gene>
<keyword evidence="2" id="KW-0040">ANK repeat</keyword>
<evidence type="ECO:0000256" key="1">
    <source>
        <dbReference type="ARBA" id="ARBA00022737"/>
    </source>
</evidence>